<feature type="repeat" description="TPR" evidence="2">
    <location>
        <begin position="1116"/>
        <end position="1149"/>
    </location>
</feature>
<dbReference type="PANTHER" id="PTHR46082">
    <property type="entry name" value="ATP/GTP-BINDING PROTEIN-RELATED"/>
    <property type="match status" value="1"/>
</dbReference>
<protein>
    <submittedName>
        <fullName evidence="6">Uncharacterized protein</fullName>
    </submittedName>
</protein>
<dbReference type="PROSITE" id="PS50005">
    <property type="entry name" value="TPR"/>
    <property type="match status" value="13"/>
</dbReference>
<evidence type="ECO:0000256" key="1">
    <source>
        <dbReference type="ARBA" id="ARBA00007920"/>
    </source>
</evidence>
<feature type="compositionally biased region" description="Basic and acidic residues" evidence="3">
    <location>
        <begin position="1446"/>
        <end position="1455"/>
    </location>
</feature>
<feature type="repeat" description="TPR" evidence="2">
    <location>
        <begin position="1032"/>
        <end position="1065"/>
    </location>
</feature>
<dbReference type="Gene3D" id="3.40.50.1820">
    <property type="entry name" value="alpha/beta hydrolase"/>
    <property type="match status" value="1"/>
</dbReference>
<dbReference type="SUPFAM" id="SSF53474">
    <property type="entry name" value="alpha/beta-Hydrolases"/>
    <property type="match status" value="1"/>
</dbReference>
<dbReference type="Pfam" id="PF05057">
    <property type="entry name" value="DUF676"/>
    <property type="match status" value="1"/>
</dbReference>
<dbReference type="GO" id="GO:0043531">
    <property type="term" value="F:ADP binding"/>
    <property type="evidence" value="ECO:0007669"/>
    <property type="project" value="InterPro"/>
</dbReference>
<feature type="repeat" description="TPR" evidence="2">
    <location>
        <begin position="1200"/>
        <end position="1233"/>
    </location>
</feature>
<dbReference type="SUPFAM" id="SSF52540">
    <property type="entry name" value="P-loop containing nucleoside triphosphate hydrolases"/>
    <property type="match status" value="1"/>
</dbReference>
<dbReference type="Proteomes" id="UP000324767">
    <property type="component" value="Unassembled WGS sequence"/>
</dbReference>
<organism evidence="6 7">
    <name type="scientific">Lasallia pustulata</name>
    <dbReference type="NCBI Taxonomy" id="136370"/>
    <lineage>
        <taxon>Eukaryota</taxon>
        <taxon>Fungi</taxon>
        <taxon>Dikarya</taxon>
        <taxon>Ascomycota</taxon>
        <taxon>Pezizomycotina</taxon>
        <taxon>Lecanoromycetes</taxon>
        <taxon>OSLEUM clade</taxon>
        <taxon>Umbilicariomycetidae</taxon>
        <taxon>Umbilicariales</taxon>
        <taxon>Umbilicariaceae</taxon>
        <taxon>Lasallia</taxon>
    </lineage>
</organism>
<reference evidence="6 7" key="1">
    <citation type="submission" date="2019-09" db="EMBL/GenBank/DDBJ databases">
        <title>The hologenome of the rock-dwelling lichen Lasallia pustulata.</title>
        <authorList>
            <person name="Greshake Tzovaras B."/>
            <person name="Segers F."/>
            <person name="Bicker A."/>
            <person name="Dal Grande F."/>
            <person name="Otte J."/>
            <person name="Hankeln T."/>
            <person name="Schmitt I."/>
            <person name="Ebersberger I."/>
        </authorList>
    </citation>
    <scope>NUCLEOTIDE SEQUENCE [LARGE SCALE GENOMIC DNA]</scope>
    <source>
        <strain evidence="6">A1-1</strain>
    </source>
</reference>
<feature type="repeat" description="TPR" evidence="2">
    <location>
        <begin position="906"/>
        <end position="939"/>
    </location>
</feature>
<dbReference type="PRINTS" id="PR00364">
    <property type="entry name" value="DISEASERSIST"/>
</dbReference>
<feature type="domain" description="Orc1-like AAA ATPase" evidence="5">
    <location>
        <begin position="311"/>
        <end position="433"/>
    </location>
</feature>
<feature type="region of interest" description="Disordered" evidence="3">
    <location>
        <begin position="1446"/>
        <end position="1467"/>
    </location>
</feature>
<feature type="repeat" description="TPR" evidence="2">
    <location>
        <begin position="1381"/>
        <end position="1414"/>
    </location>
</feature>
<dbReference type="InterPro" id="IPR011990">
    <property type="entry name" value="TPR-like_helical_dom_sf"/>
</dbReference>
<dbReference type="Pfam" id="PF13374">
    <property type="entry name" value="TPR_10"/>
    <property type="match status" value="5"/>
</dbReference>
<feature type="repeat" description="TPR" evidence="2">
    <location>
        <begin position="759"/>
        <end position="792"/>
    </location>
</feature>
<feature type="repeat" description="TPR" evidence="2">
    <location>
        <begin position="864"/>
        <end position="897"/>
    </location>
</feature>
<dbReference type="InterPro" id="IPR027417">
    <property type="entry name" value="P-loop_NTPase"/>
</dbReference>
<dbReference type="InterPro" id="IPR019734">
    <property type="entry name" value="TPR_rpt"/>
</dbReference>
<evidence type="ECO:0000259" key="5">
    <source>
        <dbReference type="Pfam" id="PF13191"/>
    </source>
</evidence>
<proteinExistence type="inferred from homology"/>
<dbReference type="Pfam" id="PF13191">
    <property type="entry name" value="AAA_16"/>
    <property type="match status" value="1"/>
</dbReference>
<dbReference type="InterPro" id="IPR041664">
    <property type="entry name" value="AAA_16"/>
</dbReference>
<evidence type="ECO:0000313" key="6">
    <source>
        <dbReference type="EMBL" id="KAA6407497.1"/>
    </source>
</evidence>
<dbReference type="Pfam" id="PF13424">
    <property type="entry name" value="TPR_12"/>
    <property type="match status" value="6"/>
</dbReference>
<dbReference type="SUPFAM" id="SSF48452">
    <property type="entry name" value="TPR-like"/>
    <property type="match status" value="3"/>
</dbReference>
<dbReference type="SMART" id="SM00028">
    <property type="entry name" value="TPR"/>
    <property type="match status" value="15"/>
</dbReference>
<feature type="repeat" description="TPR" evidence="2">
    <location>
        <begin position="990"/>
        <end position="1023"/>
    </location>
</feature>
<feature type="repeat" description="TPR" evidence="2">
    <location>
        <begin position="1242"/>
        <end position="1275"/>
    </location>
</feature>
<dbReference type="EMBL" id="VXIT01000017">
    <property type="protein sequence ID" value="KAA6407497.1"/>
    <property type="molecule type" value="Genomic_DNA"/>
</dbReference>
<gene>
    <name evidence="6" type="ORF">FRX48_08740</name>
</gene>
<sequence length="1505" mass="168951">MYEPLPYGLSVLAEGLDPALDIVAVHGLNGHYEKTWTTNNVNWLRDLLPSDIPNARILSWGYDANTHSTSQISGQYLYDHARTLVSDLCLKRRLTKTRTRPIIFVAHSLGGIVVKSALIHSEAARRGALEEHRSIKLSTYGILFMGTPHQGGSGVHLGELMLKVASIFVTADDKILKHLERDSEWLQQQLGQYAPISNDFVTKFAYEMFPTRIALGKEIMVVPQASAIVPGATNAEPVAIPADHLNMVKFASRQNGGYEKVSGHLQLLAEEAPEAIGARWEEQDRIRKAQANVKDDFTVPFSLSGIPETENFVGRKEELAKIKEAFQGDGSQRAVVLLHGLGGIGKTQLAVTFVKEHRDTYSAIFWLNGKNEDILKQSFAVMANRLYKEHPSSALLRTAAEAKDVDQIVVIIRQWLSAKENHRWMLVFDNIDNPKLPGNEDPQAYDVRLYFPEAYQGSILITTRSSRLKIGKVVSVRKLVDIQESIAILTSTSGRVNLGRDTYAKDLVDQLDGLPLALTTAGAYLSQVSTSLEDYLRHYRTSWLKLQQTSPDLLSYEDRALYTTWNLSFKHIQSQNESAGNLLRLWAYFDNQDVWFQLLAAGSEGSPVWFATIVYDELSFNKAIRLLCDHALIESLEMSGGYGMHNCVHAWAVHVLNAEREMSMAILALICVGLAVPTKDVPEYSVKERRLLPHADKCFESVDNTVNLEFQDNRNVLDAVHNLGMLYADQDKMAEAEAMYRRALEGYEKAWGPENTSTLETVNNLGNLYADQGKMAEAEAMYRRALEGYEKAWGPEHTSTLDTVHNLGLFTKAWGPEHTSTLETVNNLGNLYADQGKMAEAEAMYRRALEGYEKAWGPEHTSTLDTVHNLGRLYKVQGKMAEAEAMYRRALEGYEKAWGPEHTSTLRTVNNLGLLYAGQGKMAEAEAMYRRALEGYEKAWGPEHTSTLDTVNNLGNLYGDQGKMAEAEAMYRRALEGYEKAWGPEHTSTLDTVHNLGLLYAGQGKMAEAEAMYRRALEGYEKAWGPEHTSTLDTVNNLGLLYADQGKMAEAEAMYRRALEGYEKAWGPEHTSTLDTVNNLGLLYADQGKMAEAEAMYRRALEGYEKAWGPEHTSTLRTVNNLGILYKDQGKMAEAEAMYRRALEGYEKAWGPEHTSTLGTVHNLGNLYKGQGKMAEAEAMYRRALEGYEKAWGPEHTSTLDTVNNLGLLYADQGKMAEAEAMYRRALEGYEKAWGPEHTSTLDTVNNLGLLYADQGKMAEAEAMYRRALEGYEKAWGPEHTSTLDTVNNLGFFTRIKARWPKRKPCIDGRWKGKMAEAEAMYRRALEGYEKAWGPEHTSTLARSTTWGSLRSRQMAEAEAMYRRALEGYEKAWGPEHTSTLRTVNNLGILYKDQGKMAEAEAMYRRALEGYEKAWGPEHTSTLARSTTWGFFTRIKARWPKRKPCIDGRWKDGRSGSHVSTGEKAWGPEHTSTLDTVNNLGFLYAIQGKMAEAEAMFRRARNKKS</sequence>
<feature type="repeat" description="TPR" evidence="2">
    <location>
        <begin position="822"/>
        <end position="855"/>
    </location>
</feature>
<evidence type="ECO:0000259" key="4">
    <source>
        <dbReference type="Pfam" id="PF05057"/>
    </source>
</evidence>
<evidence type="ECO:0000313" key="7">
    <source>
        <dbReference type="Proteomes" id="UP000324767"/>
    </source>
</evidence>
<evidence type="ECO:0000256" key="3">
    <source>
        <dbReference type="SAM" id="MobiDB-lite"/>
    </source>
</evidence>
<evidence type="ECO:0000256" key="2">
    <source>
        <dbReference type="PROSITE-ProRule" id="PRU00339"/>
    </source>
</evidence>
<dbReference type="OrthoDB" id="1658288at2759"/>
<dbReference type="PANTHER" id="PTHR46082:SF6">
    <property type="entry name" value="AAA+ ATPASE DOMAIN-CONTAINING PROTEIN-RELATED"/>
    <property type="match status" value="1"/>
</dbReference>
<comment type="caution">
    <text evidence="6">The sequence shown here is derived from an EMBL/GenBank/DDBJ whole genome shotgun (WGS) entry which is preliminary data.</text>
</comment>
<dbReference type="Gene3D" id="3.40.50.300">
    <property type="entry name" value="P-loop containing nucleotide triphosphate hydrolases"/>
    <property type="match status" value="1"/>
</dbReference>
<dbReference type="InterPro" id="IPR029058">
    <property type="entry name" value="AB_hydrolase_fold"/>
</dbReference>
<dbReference type="InterPro" id="IPR053137">
    <property type="entry name" value="NLR-like"/>
</dbReference>
<feature type="domain" description="DUF676" evidence="4">
    <location>
        <begin position="22"/>
        <end position="165"/>
    </location>
</feature>
<feature type="repeat" description="TPR" evidence="2">
    <location>
        <begin position="1074"/>
        <end position="1107"/>
    </location>
</feature>
<dbReference type="InterPro" id="IPR007751">
    <property type="entry name" value="DUF676_lipase-like"/>
</dbReference>
<accession>A0A5M8PDT6</accession>
<dbReference type="Gene3D" id="1.25.40.10">
    <property type="entry name" value="Tetratricopeptide repeat domain"/>
    <property type="match status" value="7"/>
</dbReference>
<feature type="repeat" description="TPR" evidence="2">
    <location>
        <begin position="948"/>
        <end position="981"/>
    </location>
</feature>
<feature type="repeat" description="TPR" evidence="2">
    <location>
        <begin position="717"/>
        <end position="750"/>
    </location>
</feature>
<comment type="similarity">
    <text evidence="1">Belongs to the putative lipase ROG1 family.</text>
</comment>
<keyword evidence="2" id="KW-0802">TPR repeat</keyword>
<name>A0A5M8PDT6_9LECA</name>